<dbReference type="PANTHER" id="PTHR21683:SF3">
    <property type="entry name" value="CILIA AND FLAGELLA ASSOCIATED PROTEIN 100"/>
    <property type="match status" value="1"/>
</dbReference>
<reference evidence="5" key="1">
    <citation type="submission" date="2025-08" db="UniProtKB">
        <authorList>
            <consortium name="Ensembl"/>
        </authorList>
    </citation>
    <scope>IDENTIFICATION</scope>
</reference>
<dbReference type="Ensembl" id="ENSSTUT00000093828.1">
    <property type="protein sequence ID" value="ENSSTUP00000088174.1"/>
    <property type="gene ID" value="ENSSTUG00000038785.1"/>
</dbReference>
<evidence type="ECO:0000313" key="5">
    <source>
        <dbReference type="Ensembl" id="ENSSTUP00000088174.1"/>
    </source>
</evidence>
<dbReference type="PANTHER" id="PTHR21683">
    <property type="entry name" value="COILED-COIL DOMAIN-CONTAINING PROTEIN 42 LIKE-2-LIKE-RELATED"/>
    <property type="match status" value="1"/>
</dbReference>
<protein>
    <submittedName>
        <fullName evidence="5">Cilia and flagella associated protein 100</fullName>
    </submittedName>
</protein>
<proteinExistence type="predicted"/>
<feature type="compositionally biased region" description="Basic and acidic residues" evidence="3">
    <location>
        <begin position="175"/>
        <end position="190"/>
    </location>
</feature>
<dbReference type="InParanoid" id="A0A674CXN0"/>
<feature type="region of interest" description="Disordered" evidence="3">
    <location>
        <begin position="170"/>
        <end position="192"/>
    </location>
</feature>
<dbReference type="GO" id="GO:0005856">
    <property type="term" value="C:cytoskeleton"/>
    <property type="evidence" value="ECO:0007669"/>
    <property type="project" value="UniProtKB-ARBA"/>
</dbReference>
<evidence type="ECO:0000259" key="4">
    <source>
        <dbReference type="Pfam" id="PF13863"/>
    </source>
</evidence>
<evidence type="ECO:0000256" key="2">
    <source>
        <dbReference type="SAM" id="Coils"/>
    </source>
</evidence>
<evidence type="ECO:0000256" key="3">
    <source>
        <dbReference type="SAM" id="MobiDB-lite"/>
    </source>
</evidence>
<dbReference type="AlphaFoldDB" id="A0A674CXN0"/>
<name>A0A674CXN0_SALTR</name>
<reference evidence="5" key="2">
    <citation type="submission" date="2025-09" db="UniProtKB">
        <authorList>
            <consortium name="Ensembl"/>
        </authorList>
    </citation>
    <scope>IDENTIFICATION</scope>
</reference>
<keyword evidence="1 2" id="KW-0175">Coiled coil</keyword>
<dbReference type="GeneTree" id="ENSGT00940000153110"/>
<sequence length="431" mass="50314">MPFHWLHSRLYYELFSPQQPPLLSIHPSIPVCSSSSISPPSLSPQHSLSQYSLAVKRGEIEQLEKVAAAEERKLTHAEQFLEDDAIIFDQFLKENDKNSVEAIKVAELETKVKMEKMSEIKRITTRMVTIKSDISKFEDIMKEFKMHKEFLFKLSPLEWQEAHRAKAKTLKLKSATKDKPKEKDKDERATPKRRTSMCSFLVSLSSVCGVCCPLQEDPELYFRDPRQLLELLTELEEQNLSLIQNSRETEDAQEEFRQVMDYNRKKMEVETNQLTQQIDIMTHTIHRERERAAELELRARLFNFGKYKSDDKGMFDSLGAKVEEVYRVCVGDSEANLSTLQMLKAIESRLDELLENVEIVPKERLVLAERAKEKERRFRLRDEKMHQDKQHQEERLKRALERAQADVKKTVSHTICLNTTPLQSYSPKISV</sequence>
<dbReference type="InterPro" id="IPR051147">
    <property type="entry name" value="CFAP_domain-containing"/>
</dbReference>
<dbReference type="Pfam" id="PF13863">
    <property type="entry name" value="DUF4200"/>
    <property type="match status" value="1"/>
</dbReference>
<organism evidence="5 6">
    <name type="scientific">Salmo trutta</name>
    <name type="common">Brown trout</name>
    <dbReference type="NCBI Taxonomy" id="8032"/>
    <lineage>
        <taxon>Eukaryota</taxon>
        <taxon>Metazoa</taxon>
        <taxon>Chordata</taxon>
        <taxon>Craniata</taxon>
        <taxon>Vertebrata</taxon>
        <taxon>Euteleostomi</taxon>
        <taxon>Actinopterygii</taxon>
        <taxon>Neopterygii</taxon>
        <taxon>Teleostei</taxon>
        <taxon>Protacanthopterygii</taxon>
        <taxon>Salmoniformes</taxon>
        <taxon>Salmonidae</taxon>
        <taxon>Salmoninae</taxon>
        <taxon>Salmo</taxon>
    </lineage>
</organism>
<dbReference type="InterPro" id="IPR025252">
    <property type="entry name" value="DUF4200"/>
</dbReference>
<accession>A0A674CXN0</accession>
<feature type="coiled-coil region" evidence="2">
    <location>
        <begin position="53"/>
        <end position="80"/>
    </location>
</feature>
<keyword evidence="6" id="KW-1185">Reference proteome</keyword>
<evidence type="ECO:0000313" key="6">
    <source>
        <dbReference type="Proteomes" id="UP000472277"/>
    </source>
</evidence>
<gene>
    <name evidence="5" type="primary">CFAP100</name>
</gene>
<evidence type="ECO:0000256" key="1">
    <source>
        <dbReference type="ARBA" id="ARBA00023054"/>
    </source>
</evidence>
<dbReference type="OMA" id="GRIKMEK"/>
<dbReference type="Proteomes" id="UP000472277">
    <property type="component" value="Chromosome 16"/>
</dbReference>
<feature type="domain" description="DUF4200" evidence="4">
    <location>
        <begin position="46"/>
        <end position="156"/>
    </location>
</feature>